<dbReference type="GO" id="GO:0032259">
    <property type="term" value="P:methylation"/>
    <property type="evidence" value="ECO:0007669"/>
    <property type="project" value="UniProtKB-KW"/>
</dbReference>
<evidence type="ECO:0000313" key="3">
    <source>
        <dbReference type="Proteomes" id="UP000823900"/>
    </source>
</evidence>
<accession>A0A9D2HJR4</accession>
<keyword evidence="2" id="KW-0489">Methyltransferase</keyword>
<dbReference type="PANTHER" id="PTHR43861">
    <property type="entry name" value="TRANS-ACONITATE 2-METHYLTRANSFERASE-RELATED"/>
    <property type="match status" value="1"/>
</dbReference>
<dbReference type="Gene3D" id="3.40.50.720">
    <property type="entry name" value="NAD(P)-binding Rossmann-like Domain"/>
    <property type="match status" value="1"/>
</dbReference>
<dbReference type="AlphaFoldDB" id="A0A9D2HJR4"/>
<dbReference type="Gene3D" id="3.40.50.150">
    <property type="entry name" value="Vaccinia Virus protein VP39"/>
    <property type="match status" value="1"/>
</dbReference>
<name>A0A9D2HJR4_9FIRM</name>
<proteinExistence type="predicted"/>
<gene>
    <name evidence="2" type="ORF">IAA07_11185</name>
</gene>
<reference evidence="2" key="1">
    <citation type="journal article" date="2021" name="PeerJ">
        <title>Extensive microbial diversity within the chicken gut microbiome revealed by metagenomics and culture.</title>
        <authorList>
            <person name="Gilroy R."/>
            <person name="Ravi A."/>
            <person name="Getino M."/>
            <person name="Pursley I."/>
            <person name="Horton D.L."/>
            <person name="Alikhan N.F."/>
            <person name="Baker D."/>
            <person name="Gharbi K."/>
            <person name="Hall N."/>
            <person name="Watson M."/>
            <person name="Adriaenssens E.M."/>
            <person name="Foster-Nyarko E."/>
            <person name="Jarju S."/>
            <person name="Secka A."/>
            <person name="Antonio M."/>
            <person name="Oren A."/>
            <person name="Chaudhuri R.R."/>
            <person name="La Ragione R."/>
            <person name="Hildebrand F."/>
            <person name="Pallen M.J."/>
        </authorList>
    </citation>
    <scope>NUCLEOTIDE SEQUENCE</scope>
    <source>
        <strain evidence="2">CHK178-16964</strain>
    </source>
</reference>
<comment type="caution">
    <text evidence="2">The sequence shown here is derived from an EMBL/GenBank/DDBJ whole genome shotgun (WGS) entry which is preliminary data.</text>
</comment>
<dbReference type="Pfam" id="PF08484">
    <property type="entry name" value="Methyltransf_14"/>
    <property type="match status" value="1"/>
</dbReference>
<dbReference type="Pfam" id="PF13489">
    <property type="entry name" value="Methyltransf_23"/>
    <property type="match status" value="1"/>
</dbReference>
<evidence type="ECO:0000313" key="2">
    <source>
        <dbReference type="EMBL" id="HJA72117.1"/>
    </source>
</evidence>
<dbReference type="GO" id="GO:0008168">
    <property type="term" value="F:methyltransferase activity"/>
    <property type="evidence" value="ECO:0007669"/>
    <property type="project" value="UniProtKB-KW"/>
</dbReference>
<organism evidence="2 3">
    <name type="scientific">Candidatus Lachnoclostridium stercoravium</name>
    <dbReference type="NCBI Taxonomy" id="2838633"/>
    <lineage>
        <taxon>Bacteria</taxon>
        <taxon>Bacillati</taxon>
        <taxon>Bacillota</taxon>
        <taxon>Clostridia</taxon>
        <taxon>Lachnospirales</taxon>
        <taxon>Lachnospiraceae</taxon>
    </lineage>
</organism>
<dbReference type="InterPro" id="IPR029063">
    <property type="entry name" value="SAM-dependent_MTases_sf"/>
</dbReference>
<keyword evidence="2" id="KW-0808">Transferase</keyword>
<dbReference type="Gene3D" id="6.20.50.110">
    <property type="entry name" value="Methyltransferase, zinc-binding domain"/>
    <property type="match status" value="1"/>
</dbReference>
<dbReference type="InterPro" id="IPR038576">
    <property type="entry name" value="Methyltransf_Zn-bd_dom_put_sf"/>
</dbReference>
<dbReference type="CDD" id="cd02440">
    <property type="entry name" value="AdoMet_MTases"/>
    <property type="match status" value="1"/>
</dbReference>
<dbReference type="EMBL" id="DWZA01000097">
    <property type="protein sequence ID" value="HJA72117.1"/>
    <property type="molecule type" value="Genomic_DNA"/>
</dbReference>
<feature type="domain" description="C-methyltransferase" evidence="1">
    <location>
        <begin position="270"/>
        <end position="370"/>
    </location>
</feature>
<dbReference type="InterPro" id="IPR013691">
    <property type="entry name" value="MeTrfase_14"/>
</dbReference>
<dbReference type="SUPFAM" id="SSF53335">
    <property type="entry name" value="S-adenosyl-L-methionine-dependent methyltransferases"/>
    <property type="match status" value="1"/>
</dbReference>
<evidence type="ECO:0000259" key="1">
    <source>
        <dbReference type="Pfam" id="PF08484"/>
    </source>
</evidence>
<protein>
    <submittedName>
        <fullName evidence="2">Methyltransferase domain-containing protein</fullName>
    </submittedName>
</protein>
<sequence>MKTCIACGGELFEAPLLTLDSMPASAQNIPDENEVENDSGISLSLCQCADCGLVQFDCGPVDYYRDVIRAGGYSSTMVELRRRQYRHLIETYHLEGKKFIEAGCGRGEFLSVLKEFPVEAYGIEHKKELVQEAVKNGLNVKEGFLETEDTAIPGGPFDCFLSFNFLEHQPYPGVMLRAIYNNLTENGMGLVTVPSLEYILQYNGYYELIHDHIAYYTFDSLRRLLEDNGFQVLEEEMINRDTISMIVRKGEKKTGAEKAEKNEAQRIDVSGLKESVCTIREEISQLISRLDKEGKKLAIWGASHQGFTLAATTEAGKRALYIIDSAPFKQGRFAPASHVKIVPPDHWKEEPADVILIVAPGYTDEIAGIIKERFVKENGERPEILTLKTNHLE</sequence>
<reference evidence="2" key="2">
    <citation type="submission" date="2021-04" db="EMBL/GenBank/DDBJ databases">
        <authorList>
            <person name="Gilroy R."/>
        </authorList>
    </citation>
    <scope>NUCLEOTIDE SEQUENCE</scope>
    <source>
        <strain evidence="2">CHK178-16964</strain>
    </source>
</reference>
<dbReference type="Proteomes" id="UP000823900">
    <property type="component" value="Unassembled WGS sequence"/>
</dbReference>